<dbReference type="GO" id="GO:0043564">
    <property type="term" value="C:Ku70:Ku80 complex"/>
    <property type="evidence" value="ECO:0007669"/>
    <property type="project" value="TreeGrafter"/>
</dbReference>
<keyword evidence="5" id="KW-0347">Helicase</keyword>
<keyword evidence="10" id="KW-0539">Nucleus</keyword>
<dbReference type="SUPFAM" id="SSF100939">
    <property type="entry name" value="SPOC domain-like"/>
    <property type="match status" value="1"/>
</dbReference>
<dbReference type="GO" id="GO:0004386">
    <property type="term" value="F:helicase activity"/>
    <property type="evidence" value="ECO:0007669"/>
    <property type="project" value="UniProtKB-KW"/>
</dbReference>
<dbReference type="PANTHER" id="PTHR12604">
    <property type="entry name" value="KU AUTOANTIGEN DNA HELICASE"/>
    <property type="match status" value="1"/>
</dbReference>
<evidence type="ECO:0000256" key="2">
    <source>
        <dbReference type="ARBA" id="ARBA00022741"/>
    </source>
</evidence>
<dbReference type="GO" id="GO:0005524">
    <property type="term" value="F:ATP binding"/>
    <property type="evidence" value="ECO:0007669"/>
    <property type="project" value="UniProtKB-KW"/>
</dbReference>
<dbReference type="PANTHER" id="PTHR12604:SF4">
    <property type="entry name" value="X-RAY REPAIR CROSS-COMPLEMENTING PROTEIN 5"/>
    <property type="match status" value="1"/>
</dbReference>
<evidence type="ECO:0000259" key="12">
    <source>
        <dbReference type="SMART" id="SM00559"/>
    </source>
</evidence>
<dbReference type="GO" id="GO:0016787">
    <property type="term" value="F:hydrolase activity"/>
    <property type="evidence" value="ECO:0007669"/>
    <property type="project" value="UniProtKB-KW"/>
</dbReference>
<dbReference type="SMART" id="SM00559">
    <property type="entry name" value="Ku78"/>
    <property type="match status" value="1"/>
</dbReference>
<evidence type="ECO:0000256" key="11">
    <source>
        <dbReference type="SAM" id="MobiDB-lite"/>
    </source>
</evidence>
<evidence type="ECO:0000256" key="5">
    <source>
        <dbReference type="ARBA" id="ARBA00022806"/>
    </source>
</evidence>
<dbReference type="WBParaSite" id="EVEC_0000865701-mRNA-1">
    <property type="protein sequence ID" value="EVEC_0000865701-mRNA-1"/>
    <property type="gene ID" value="EVEC_0000865701"/>
</dbReference>
<dbReference type="InterPro" id="IPR005161">
    <property type="entry name" value="Ku_N"/>
</dbReference>
<keyword evidence="6" id="KW-0067">ATP-binding</keyword>
<evidence type="ECO:0000313" key="15">
    <source>
        <dbReference type="WBParaSite" id="EVEC_0000865701-mRNA-1"/>
    </source>
</evidence>
<evidence type="ECO:0000313" key="14">
    <source>
        <dbReference type="Proteomes" id="UP000274131"/>
    </source>
</evidence>
<comment type="subcellular location">
    <subcellularLocation>
        <location evidence="1">Nucleus</location>
    </subcellularLocation>
</comment>
<dbReference type="InterPro" id="IPR016194">
    <property type="entry name" value="SPOC-like_C_dom_sf"/>
</dbReference>
<evidence type="ECO:0000256" key="3">
    <source>
        <dbReference type="ARBA" id="ARBA00022763"/>
    </source>
</evidence>
<name>A0A0N4VDH1_ENTVE</name>
<dbReference type="Gene3D" id="1.10.1600.10">
    <property type="match status" value="1"/>
</dbReference>
<evidence type="ECO:0000256" key="4">
    <source>
        <dbReference type="ARBA" id="ARBA00022801"/>
    </source>
</evidence>
<organism evidence="15">
    <name type="scientific">Enterobius vermicularis</name>
    <name type="common">Human pinworm</name>
    <dbReference type="NCBI Taxonomy" id="51028"/>
    <lineage>
        <taxon>Eukaryota</taxon>
        <taxon>Metazoa</taxon>
        <taxon>Ecdysozoa</taxon>
        <taxon>Nematoda</taxon>
        <taxon>Chromadorea</taxon>
        <taxon>Rhabditida</taxon>
        <taxon>Spirurina</taxon>
        <taxon>Oxyuridomorpha</taxon>
        <taxon>Oxyuroidea</taxon>
        <taxon>Oxyuridae</taxon>
        <taxon>Enterobius</taxon>
    </lineage>
</organism>
<evidence type="ECO:0000256" key="6">
    <source>
        <dbReference type="ARBA" id="ARBA00022840"/>
    </source>
</evidence>
<dbReference type="Proteomes" id="UP000274131">
    <property type="component" value="Unassembled WGS sequence"/>
</dbReference>
<gene>
    <name evidence="13" type="ORF">EVEC_LOCUS8141</name>
</gene>
<dbReference type="OrthoDB" id="5844513at2759"/>
<dbReference type="EMBL" id="UXUI01009282">
    <property type="protein sequence ID" value="VDD93390.1"/>
    <property type="molecule type" value="Genomic_DNA"/>
</dbReference>
<dbReference type="Gene3D" id="2.40.290.10">
    <property type="match status" value="1"/>
</dbReference>
<keyword evidence="9" id="KW-0234">DNA repair</keyword>
<keyword evidence="4" id="KW-0378">Hydrolase</keyword>
<dbReference type="AlphaFoldDB" id="A0A0N4VDH1"/>
<evidence type="ECO:0000256" key="9">
    <source>
        <dbReference type="ARBA" id="ARBA00023204"/>
    </source>
</evidence>
<evidence type="ECO:0000256" key="8">
    <source>
        <dbReference type="ARBA" id="ARBA00023172"/>
    </source>
</evidence>
<evidence type="ECO:0000313" key="13">
    <source>
        <dbReference type="EMBL" id="VDD93390.1"/>
    </source>
</evidence>
<dbReference type="Pfam" id="PF02735">
    <property type="entry name" value="Ku"/>
    <property type="match status" value="1"/>
</dbReference>
<keyword evidence="8" id="KW-0233">DNA recombination</keyword>
<evidence type="ECO:0000256" key="10">
    <source>
        <dbReference type="ARBA" id="ARBA00023242"/>
    </source>
</evidence>
<reference evidence="13 14" key="2">
    <citation type="submission" date="2018-10" db="EMBL/GenBank/DDBJ databases">
        <authorList>
            <consortium name="Pathogen Informatics"/>
        </authorList>
    </citation>
    <scope>NUCLEOTIDE SEQUENCE [LARGE SCALE GENOMIC DNA]</scope>
</reference>
<accession>A0A0N4VDH1</accession>
<dbReference type="SUPFAM" id="SSF53300">
    <property type="entry name" value="vWA-like"/>
    <property type="match status" value="1"/>
</dbReference>
<keyword evidence="7" id="KW-0238">DNA-binding</keyword>
<dbReference type="Pfam" id="PF03731">
    <property type="entry name" value="Ku_N"/>
    <property type="match status" value="1"/>
</dbReference>
<protein>
    <submittedName>
        <fullName evidence="15">Ku domain-containing protein</fullName>
    </submittedName>
</protein>
<dbReference type="GO" id="GO:0006310">
    <property type="term" value="P:DNA recombination"/>
    <property type="evidence" value="ECO:0007669"/>
    <property type="project" value="UniProtKB-KW"/>
</dbReference>
<feature type="compositionally biased region" description="Polar residues" evidence="11">
    <location>
        <begin position="546"/>
        <end position="557"/>
    </location>
</feature>
<dbReference type="STRING" id="51028.A0A0N4VDH1"/>
<reference evidence="15" key="1">
    <citation type="submission" date="2017-02" db="UniProtKB">
        <authorList>
            <consortium name="WormBaseParasite"/>
        </authorList>
    </citation>
    <scope>IDENTIFICATION</scope>
</reference>
<feature type="domain" description="Ku" evidence="12">
    <location>
        <begin position="291"/>
        <end position="443"/>
    </location>
</feature>
<evidence type="ECO:0000256" key="7">
    <source>
        <dbReference type="ARBA" id="ARBA00023125"/>
    </source>
</evidence>
<sequence>MAHPVRDTSTPAIFYAKEIVDWVLTRKIFTESPDEFVLVLFGNNETKNPFSSTLNIYYCEEEMQLPTFDWLKYLENEVKVSEEVEGDFLTALIEAVDFMRSSLKSKAENVVTGINILLVTNLLGHNLGGSQEDFDDANAAINGITSLNISLSVIGPDIQCMEENLDDEAMPESEQSVAKEDVKLTFNERLLTHIVEGCKGVAYSFSEALPILQHFVPRRVTARGQRFLFEIGEGVMLPLLFYKKIQLADMNLKFKKFDVSSNSEVKRETVYERICSEDDDTLGNERGFSKPSLLTKEDVVRGYTFGATIVPFNDADREEYGWKKEVRSLRLIQFSQRSQILHHYLMDGTAYYCIPPPDDKSLANFADSLRQKDGCVAVSALVRALVEEDKVAIARYVYNAASHPRLLALFPKISKKGVDMFIGIQLPFYDDFRGLEFPALENSTSEVKGVLLIVWHSFLCAEQSLAVEALIKAMDLSNSYLDPETNEYGEDLRPKNVPNPKLQMLCEAVKFKALHPNERLPRFECRILDELLNPRPQIKEKANFGKDQSSLPSSGHFITTDDLKMEE</sequence>
<dbReference type="GO" id="GO:0042162">
    <property type="term" value="F:telomeric DNA binding"/>
    <property type="evidence" value="ECO:0007669"/>
    <property type="project" value="TreeGrafter"/>
</dbReference>
<keyword evidence="3" id="KW-0227">DNA damage</keyword>
<dbReference type="GO" id="GO:0003690">
    <property type="term" value="F:double-stranded DNA binding"/>
    <property type="evidence" value="ECO:0007669"/>
    <property type="project" value="TreeGrafter"/>
</dbReference>
<dbReference type="GO" id="GO:0000723">
    <property type="term" value="P:telomere maintenance"/>
    <property type="evidence" value="ECO:0007669"/>
    <property type="project" value="TreeGrafter"/>
</dbReference>
<keyword evidence="14" id="KW-1185">Reference proteome</keyword>
<feature type="region of interest" description="Disordered" evidence="11">
    <location>
        <begin position="542"/>
        <end position="567"/>
    </location>
</feature>
<dbReference type="InterPro" id="IPR036465">
    <property type="entry name" value="vWFA_dom_sf"/>
</dbReference>
<keyword evidence="2" id="KW-0547">Nucleotide-binding</keyword>
<dbReference type="GO" id="GO:0006303">
    <property type="term" value="P:double-strand break repair via nonhomologous end joining"/>
    <property type="evidence" value="ECO:0007669"/>
    <property type="project" value="InterPro"/>
</dbReference>
<dbReference type="Gene3D" id="3.40.50.410">
    <property type="entry name" value="von Willebrand factor, type A domain"/>
    <property type="match status" value="1"/>
</dbReference>
<dbReference type="InterPro" id="IPR006164">
    <property type="entry name" value="DNA_bd_Ku70/Ku80"/>
</dbReference>
<proteinExistence type="predicted"/>
<evidence type="ECO:0000256" key="1">
    <source>
        <dbReference type="ARBA" id="ARBA00004123"/>
    </source>
</evidence>